<organism evidence="3 4">
    <name type="scientific">Gigaspora rosea</name>
    <dbReference type="NCBI Taxonomy" id="44941"/>
    <lineage>
        <taxon>Eukaryota</taxon>
        <taxon>Fungi</taxon>
        <taxon>Fungi incertae sedis</taxon>
        <taxon>Mucoromycota</taxon>
        <taxon>Glomeromycotina</taxon>
        <taxon>Glomeromycetes</taxon>
        <taxon>Diversisporales</taxon>
        <taxon>Gigasporaceae</taxon>
        <taxon>Gigaspora</taxon>
    </lineage>
</organism>
<sequence>MAEQQFKLTQKNKALTRRITILEQSTLELQNENQKLKRKLKDTQEHVNLEDPSEDETDEMKQIREQKKFLRNITKDYIDLQDSSQENNEVEQILSKEELNIKLQGLLDQIKIQIQTLQGQLTLEEAYKNNEYTFLFKRATVIYKTINSNKPEVIVQRKYLSQIRKLVEFYIKESNLTEYWFYPKSTGLLLQEYIDIQDQKGRQFSTLYTKERLIKQFKDLKDQLVKEIKRTAHQFKEETKKELTISNTFESQNYIYIFDKVTIINYKLWEIDSKELTTEKLEEFQYQYYRLIKTIITYFIPKSELNEYCYLEFRRKHQRIPTAEELLEGTYNNNKDYELAKTKEKQFRDTHEEETLLALEGARNIQENDQAIQIIFPNTGLTQATQNYLLQHHTQLILETSTTRRNPRTNNLEIIGTPIITKAIEILLQTAFGQYTLYYAYNQINNKRLGALVKEQEKQRNIYNNFLDNTQAQIEGIKKRLLAELPEFCKIFEDNPETGETEFYYGDYNNQFTILPFRFHHLILHHLEAIDNILYSEGARNKIYFEEEESYESAYSEINKLSQEFIDKTKEVKELKKEKERLEQATDKIINRILLKNNKPTENPKRTRSNSL</sequence>
<protein>
    <submittedName>
        <fullName evidence="3">Uncharacterized protein</fullName>
    </submittedName>
</protein>
<evidence type="ECO:0000313" key="4">
    <source>
        <dbReference type="Proteomes" id="UP000266673"/>
    </source>
</evidence>
<dbReference type="EMBL" id="QKWP01000968">
    <property type="protein sequence ID" value="RIB13013.1"/>
    <property type="molecule type" value="Genomic_DNA"/>
</dbReference>
<evidence type="ECO:0000256" key="2">
    <source>
        <dbReference type="SAM" id="MobiDB-lite"/>
    </source>
</evidence>
<reference evidence="3 4" key="1">
    <citation type="submission" date="2018-06" db="EMBL/GenBank/DDBJ databases">
        <title>Comparative genomics reveals the genomic features of Rhizophagus irregularis, R. cerebriforme, R. diaphanum and Gigaspora rosea, and their symbiotic lifestyle signature.</title>
        <authorList>
            <person name="Morin E."/>
            <person name="San Clemente H."/>
            <person name="Chen E.C.H."/>
            <person name="De La Providencia I."/>
            <person name="Hainaut M."/>
            <person name="Kuo A."/>
            <person name="Kohler A."/>
            <person name="Murat C."/>
            <person name="Tang N."/>
            <person name="Roy S."/>
            <person name="Loubradou J."/>
            <person name="Henrissat B."/>
            <person name="Grigoriev I.V."/>
            <person name="Corradi N."/>
            <person name="Roux C."/>
            <person name="Martin F.M."/>
        </authorList>
    </citation>
    <scope>NUCLEOTIDE SEQUENCE [LARGE SCALE GENOMIC DNA]</scope>
    <source>
        <strain evidence="3 4">DAOM 194757</strain>
    </source>
</reference>
<accession>A0A397UZI9</accession>
<evidence type="ECO:0000256" key="1">
    <source>
        <dbReference type="SAM" id="Coils"/>
    </source>
</evidence>
<keyword evidence="4" id="KW-1185">Reference proteome</keyword>
<feature type="coiled-coil region" evidence="1">
    <location>
        <begin position="558"/>
        <end position="592"/>
    </location>
</feature>
<proteinExistence type="predicted"/>
<feature type="region of interest" description="Disordered" evidence="2">
    <location>
        <begin position="38"/>
        <end position="60"/>
    </location>
</feature>
<keyword evidence="1" id="KW-0175">Coiled coil</keyword>
<dbReference type="Proteomes" id="UP000266673">
    <property type="component" value="Unassembled WGS sequence"/>
</dbReference>
<dbReference type="AlphaFoldDB" id="A0A397UZI9"/>
<gene>
    <name evidence="3" type="ORF">C2G38_2199101</name>
</gene>
<comment type="caution">
    <text evidence="3">The sequence shown here is derived from an EMBL/GenBank/DDBJ whole genome shotgun (WGS) entry which is preliminary data.</text>
</comment>
<dbReference type="OrthoDB" id="2489756at2759"/>
<evidence type="ECO:0000313" key="3">
    <source>
        <dbReference type="EMBL" id="RIB13013.1"/>
    </source>
</evidence>
<name>A0A397UZI9_9GLOM</name>